<evidence type="ECO:0000313" key="1">
    <source>
        <dbReference type="EMBL" id="RSU01947.1"/>
    </source>
</evidence>
<dbReference type="AlphaFoldDB" id="A0A430A573"/>
<dbReference type="Proteomes" id="UP000287101">
    <property type="component" value="Unassembled WGS sequence"/>
</dbReference>
<comment type="caution">
    <text evidence="1">The sequence shown here is derived from an EMBL/GenBank/DDBJ whole genome shotgun (WGS) entry which is preliminary data.</text>
</comment>
<name>A0A430A573_9ENTE</name>
<reference evidence="1 2" key="1">
    <citation type="submission" date="2017-05" db="EMBL/GenBank/DDBJ databases">
        <title>Vagococcus spp. assemblies.</title>
        <authorList>
            <person name="Gulvik C.A."/>
        </authorList>
    </citation>
    <scope>NUCLEOTIDE SEQUENCE [LARGE SCALE GENOMIC DNA]</scope>
    <source>
        <strain evidence="1 2">CCUG 41755</strain>
    </source>
</reference>
<dbReference type="EMBL" id="NGJY01000004">
    <property type="protein sequence ID" value="RSU01947.1"/>
    <property type="molecule type" value="Genomic_DNA"/>
</dbReference>
<keyword evidence="2" id="KW-1185">Reference proteome</keyword>
<accession>A0A430A573</accession>
<gene>
    <name evidence="1" type="ORF">CBF31_09270</name>
</gene>
<sequence>MNKGCKVRLKSVMKSNAHYDYAKSVLDNLEEYEVNSSYEMKGVKFISLKGFKNKMFNGDVFNVVPVKTNTKIEDNVYNLRTQEDYDYFMNKVKDRFIEVEQTLKANKNLWLEHKQKTCIRVKDDFIGYDCFMYYLERGHKIKVYENGMW</sequence>
<organism evidence="1 2">
    <name type="scientific">Vagococcus fessus</name>
    <dbReference type="NCBI Taxonomy" id="120370"/>
    <lineage>
        <taxon>Bacteria</taxon>
        <taxon>Bacillati</taxon>
        <taxon>Bacillota</taxon>
        <taxon>Bacilli</taxon>
        <taxon>Lactobacillales</taxon>
        <taxon>Enterococcaceae</taxon>
        <taxon>Vagococcus</taxon>
    </lineage>
</organism>
<dbReference type="RefSeq" id="WP_126832334.1">
    <property type="nucleotide sequence ID" value="NZ_CBCRYB010000005.1"/>
</dbReference>
<protein>
    <submittedName>
        <fullName evidence="1">Uncharacterized protein</fullName>
    </submittedName>
</protein>
<evidence type="ECO:0000313" key="2">
    <source>
        <dbReference type="Proteomes" id="UP000287101"/>
    </source>
</evidence>
<proteinExistence type="predicted"/>